<dbReference type="GO" id="GO:0032259">
    <property type="term" value="P:methylation"/>
    <property type="evidence" value="ECO:0007669"/>
    <property type="project" value="UniProtKB-KW"/>
</dbReference>
<dbReference type="PANTHER" id="PTHR43861:SF1">
    <property type="entry name" value="TRANS-ACONITATE 2-METHYLTRANSFERASE"/>
    <property type="match status" value="1"/>
</dbReference>
<organism evidence="4 5">
    <name type="scientific">Bifidobacterium tsurumiense</name>
    <dbReference type="NCBI Taxonomy" id="356829"/>
    <lineage>
        <taxon>Bacteria</taxon>
        <taxon>Bacillati</taxon>
        <taxon>Actinomycetota</taxon>
        <taxon>Actinomycetes</taxon>
        <taxon>Bifidobacteriales</taxon>
        <taxon>Bifidobacteriaceae</taxon>
        <taxon>Bifidobacterium</taxon>
    </lineage>
</organism>
<sequence>MTTASSDQYFKDNEANWDDRAQAHMSGDYGGVNELLADPQAISMQLAQDIERFGDLRGKDVLHLQCHVGVDTIGFARRGAHRVVGLDLSEKSLEYARYIATRAQEDIEFIHANVYEARQAVDGEFDLVYTSLGVLCWLPDIAGWAKVVASLMKRGSTFFIRDDHPMMMTIDDDVSNGLKVAYPYFQTESPLTWDDEESYVSYADSPKIKHTRNHQWNHSLGEIVSALIQAGLTIDDLEESTYSAWCPWPDLMEEVGSGRYRLKEGQNHIPLQFAIAAHK</sequence>
<keyword evidence="5" id="KW-1185">Reference proteome</keyword>
<keyword evidence="1 4" id="KW-0489">Methyltransferase</keyword>
<dbReference type="eggNOG" id="COG2227">
    <property type="taxonomic scope" value="Bacteria"/>
</dbReference>
<protein>
    <submittedName>
        <fullName evidence="4">Type 12 methyltransferase</fullName>
    </submittedName>
</protein>
<dbReference type="InterPro" id="IPR029063">
    <property type="entry name" value="SAM-dependent_MTases_sf"/>
</dbReference>
<dbReference type="RefSeq" id="WP_026641880.1">
    <property type="nucleotide sequence ID" value="NZ_JGZU01000009.1"/>
</dbReference>
<reference evidence="4 5" key="1">
    <citation type="submission" date="2014-03" db="EMBL/GenBank/DDBJ databases">
        <title>Genomics of Bifidobacteria.</title>
        <authorList>
            <person name="Ventura M."/>
            <person name="Milani C."/>
            <person name="Lugli G.A."/>
        </authorList>
    </citation>
    <scope>NUCLEOTIDE SEQUENCE [LARGE SCALE GENOMIC DNA]</scope>
    <source>
        <strain evidence="4 5">JCM 13495</strain>
    </source>
</reference>
<keyword evidence="2 4" id="KW-0808">Transferase</keyword>
<evidence type="ECO:0000313" key="5">
    <source>
        <dbReference type="Proteomes" id="UP000029080"/>
    </source>
</evidence>
<dbReference type="CDD" id="cd02440">
    <property type="entry name" value="AdoMet_MTases"/>
    <property type="match status" value="1"/>
</dbReference>
<dbReference type="AlphaFoldDB" id="A0A087EEE4"/>
<dbReference type="STRING" id="356829.BITS_1014"/>
<dbReference type="SUPFAM" id="SSF53335">
    <property type="entry name" value="S-adenosyl-L-methionine-dependent methyltransferases"/>
    <property type="match status" value="1"/>
</dbReference>
<comment type="caution">
    <text evidence="4">The sequence shown here is derived from an EMBL/GenBank/DDBJ whole genome shotgun (WGS) entry which is preliminary data.</text>
</comment>
<name>A0A087EEE4_9BIFI</name>
<evidence type="ECO:0000256" key="1">
    <source>
        <dbReference type="ARBA" id="ARBA00022603"/>
    </source>
</evidence>
<evidence type="ECO:0000313" key="4">
    <source>
        <dbReference type="EMBL" id="KFJ06145.1"/>
    </source>
</evidence>
<dbReference type="Proteomes" id="UP000029080">
    <property type="component" value="Unassembled WGS sequence"/>
</dbReference>
<dbReference type="InterPro" id="IPR041698">
    <property type="entry name" value="Methyltransf_25"/>
</dbReference>
<accession>A0A087EEE4</accession>
<proteinExistence type="predicted"/>
<feature type="domain" description="Methyltransferase" evidence="3">
    <location>
        <begin position="61"/>
        <end position="154"/>
    </location>
</feature>
<evidence type="ECO:0000256" key="2">
    <source>
        <dbReference type="ARBA" id="ARBA00022679"/>
    </source>
</evidence>
<dbReference type="GO" id="GO:0008168">
    <property type="term" value="F:methyltransferase activity"/>
    <property type="evidence" value="ECO:0007669"/>
    <property type="project" value="UniProtKB-KW"/>
</dbReference>
<dbReference type="OrthoDB" id="8385759at2"/>
<dbReference type="Pfam" id="PF13649">
    <property type="entry name" value="Methyltransf_25"/>
    <property type="match status" value="1"/>
</dbReference>
<dbReference type="EMBL" id="JGZU01000009">
    <property type="protein sequence ID" value="KFJ06145.1"/>
    <property type="molecule type" value="Genomic_DNA"/>
</dbReference>
<dbReference type="Gene3D" id="3.40.50.150">
    <property type="entry name" value="Vaccinia Virus protein VP39"/>
    <property type="match status" value="1"/>
</dbReference>
<evidence type="ECO:0000259" key="3">
    <source>
        <dbReference type="Pfam" id="PF13649"/>
    </source>
</evidence>
<gene>
    <name evidence="4" type="ORF">BITS_1014</name>
</gene>
<dbReference type="PANTHER" id="PTHR43861">
    <property type="entry name" value="TRANS-ACONITATE 2-METHYLTRANSFERASE-RELATED"/>
    <property type="match status" value="1"/>
</dbReference>